<evidence type="ECO:0000313" key="3">
    <source>
        <dbReference type="Proteomes" id="UP000215214"/>
    </source>
</evidence>
<dbReference type="CDD" id="cd02947">
    <property type="entry name" value="TRX_family"/>
    <property type="match status" value="1"/>
</dbReference>
<proteinExistence type="predicted"/>
<protein>
    <recommendedName>
        <fullName evidence="1">Thioredoxin domain-containing protein</fullName>
    </recommendedName>
</protein>
<dbReference type="OrthoDB" id="6398367at2"/>
<organism evidence="2 3">
    <name type="scientific">Tenacibaculum jejuense</name>
    <dbReference type="NCBI Taxonomy" id="584609"/>
    <lineage>
        <taxon>Bacteria</taxon>
        <taxon>Pseudomonadati</taxon>
        <taxon>Bacteroidota</taxon>
        <taxon>Flavobacteriia</taxon>
        <taxon>Flavobacteriales</taxon>
        <taxon>Flavobacteriaceae</taxon>
        <taxon>Tenacibaculum</taxon>
    </lineage>
</organism>
<dbReference type="Proteomes" id="UP000215214">
    <property type="component" value="Chromosome TJEJU"/>
</dbReference>
<feature type="domain" description="Thioredoxin" evidence="1">
    <location>
        <begin position="17"/>
        <end position="174"/>
    </location>
</feature>
<reference evidence="2 3" key="1">
    <citation type="submission" date="2017-07" db="EMBL/GenBank/DDBJ databases">
        <authorList>
            <person name="Sun Z.S."/>
            <person name="Albrecht U."/>
            <person name="Echele G."/>
            <person name="Lee C.C."/>
        </authorList>
    </citation>
    <scope>NUCLEOTIDE SEQUENCE [LARGE SCALE GENOMIC DNA]</scope>
    <source>
        <strain evidence="3">type strain: KCTC 22618</strain>
    </source>
</reference>
<dbReference type="RefSeq" id="WP_095069271.1">
    <property type="nucleotide sequence ID" value="NZ_LT899436.1"/>
</dbReference>
<dbReference type="KEGG" id="tje:TJEJU_0585"/>
<dbReference type="InterPro" id="IPR036249">
    <property type="entry name" value="Thioredoxin-like_sf"/>
</dbReference>
<sequence>MKKIIYAITIFLIGACSSYQKSNAKFKAEKDSDGNLVGYATQNDFKQEPYGSEWFNDYYEYYETDKKTISELTPYLKDVTIKAFMGTWCDDSRREVPNFYKILNETNFDQNRLELVTVNRDKKAKGVEKGYNIERVPTFIFYRNGKEIGRFVEHTVNDAFLEQDILQIVSGKGYKHAYEK</sequence>
<gene>
    <name evidence="2" type="ORF">TJEJU_0585</name>
</gene>
<accession>A0A238U5P6</accession>
<dbReference type="AlphaFoldDB" id="A0A238U5P6"/>
<dbReference type="SUPFAM" id="SSF52833">
    <property type="entry name" value="Thioredoxin-like"/>
    <property type="match status" value="1"/>
</dbReference>
<evidence type="ECO:0000313" key="2">
    <source>
        <dbReference type="EMBL" id="SNR14365.1"/>
    </source>
</evidence>
<name>A0A238U5P6_9FLAO</name>
<dbReference type="Gene3D" id="3.40.30.10">
    <property type="entry name" value="Glutaredoxin"/>
    <property type="match status" value="1"/>
</dbReference>
<dbReference type="InterPro" id="IPR013766">
    <property type="entry name" value="Thioredoxin_domain"/>
</dbReference>
<dbReference type="Pfam" id="PF00085">
    <property type="entry name" value="Thioredoxin"/>
    <property type="match status" value="1"/>
</dbReference>
<keyword evidence="3" id="KW-1185">Reference proteome</keyword>
<evidence type="ECO:0000259" key="1">
    <source>
        <dbReference type="PROSITE" id="PS51352"/>
    </source>
</evidence>
<dbReference type="PROSITE" id="PS51352">
    <property type="entry name" value="THIOREDOXIN_2"/>
    <property type="match status" value="1"/>
</dbReference>
<dbReference type="PROSITE" id="PS51257">
    <property type="entry name" value="PROKAR_LIPOPROTEIN"/>
    <property type="match status" value="1"/>
</dbReference>
<dbReference type="EMBL" id="LT899436">
    <property type="protein sequence ID" value="SNR14365.1"/>
    <property type="molecule type" value="Genomic_DNA"/>
</dbReference>